<keyword evidence="3 9" id="KW-0732">Signal</keyword>
<dbReference type="AlphaFoldDB" id="A0Y9A9"/>
<dbReference type="eggNOG" id="COG1651">
    <property type="taxonomic scope" value="Bacteria"/>
</dbReference>
<dbReference type="Pfam" id="PF01323">
    <property type="entry name" value="DSBA"/>
    <property type="match status" value="1"/>
</dbReference>
<keyword evidence="12" id="KW-1185">Reference proteome</keyword>
<evidence type="ECO:0000256" key="1">
    <source>
        <dbReference type="ARBA" id="ARBA00004418"/>
    </source>
</evidence>
<dbReference type="PROSITE" id="PS51352">
    <property type="entry name" value="THIOREDOXIN_2"/>
    <property type="match status" value="1"/>
</dbReference>
<evidence type="ECO:0000256" key="3">
    <source>
        <dbReference type="ARBA" id="ARBA00022729"/>
    </source>
</evidence>
<evidence type="ECO:0000256" key="8">
    <source>
        <dbReference type="PIRSR" id="PIRSR001488-1"/>
    </source>
</evidence>
<comment type="subcellular location">
    <subcellularLocation>
        <location evidence="1 7">Periplasm</location>
    </subcellularLocation>
</comment>
<sequence length="217" mass="25152">MHRKFQIHTVVLSVLLISSFALFAKAEDQFVAGKHYQLLEQPVRTRDSSKVEVVEVFWYGCSHCYSFEPLVQQWKRNQSDDVDFWQSPAIWNSSMETHARMFFTAKSLKVFDQVHEPIFAMMNVERKRLTDTDDIEDIFSDFGVDREKFRKTFTSFSVNSQVKQANARARSYKISGTPELVVNGKYRVSGREAGGQTEMLKVVDFLINKERANLSSQ</sequence>
<dbReference type="OrthoDB" id="9784896at2"/>
<dbReference type="Proteomes" id="UP000004931">
    <property type="component" value="Unassembled WGS sequence"/>
</dbReference>
<dbReference type="PANTHER" id="PTHR35891:SF2">
    <property type="entry name" value="THIOL:DISULFIDE INTERCHANGE PROTEIN DSBA"/>
    <property type="match status" value="1"/>
</dbReference>
<dbReference type="InterPro" id="IPR001853">
    <property type="entry name" value="DSBA-like_thioredoxin_dom"/>
</dbReference>
<keyword evidence="5 7" id="KW-1015">Disulfide bond</keyword>
<dbReference type="GO" id="GO:0016491">
    <property type="term" value="F:oxidoreductase activity"/>
    <property type="evidence" value="ECO:0007669"/>
    <property type="project" value="InterPro"/>
</dbReference>
<gene>
    <name evidence="11" type="ORF">GP2143_15696</name>
</gene>
<dbReference type="InterPro" id="IPR036249">
    <property type="entry name" value="Thioredoxin-like_sf"/>
</dbReference>
<name>A0Y9A9_9GAMM</name>
<feature type="domain" description="Thioredoxin" evidence="10">
    <location>
        <begin position="15"/>
        <end position="208"/>
    </location>
</feature>
<organism evidence="11 12">
    <name type="scientific">marine gamma proteobacterium HTCC2143</name>
    <dbReference type="NCBI Taxonomy" id="247633"/>
    <lineage>
        <taxon>Bacteria</taxon>
        <taxon>Pseudomonadati</taxon>
        <taxon>Pseudomonadota</taxon>
        <taxon>Gammaproteobacteria</taxon>
        <taxon>Cellvibrionales</taxon>
        <taxon>Spongiibacteraceae</taxon>
        <taxon>BD1-7 clade</taxon>
    </lineage>
</organism>
<evidence type="ECO:0000256" key="2">
    <source>
        <dbReference type="ARBA" id="ARBA00005791"/>
    </source>
</evidence>
<feature type="chain" id="PRO_5002630832" description="Thiol:disulfide interchange protein" evidence="9">
    <location>
        <begin position="27"/>
        <end position="217"/>
    </location>
</feature>
<dbReference type="PANTHER" id="PTHR35891">
    <property type="entry name" value="THIOL:DISULFIDE INTERCHANGE PROTEIN DSBA"/>
    <property type="match status" value="1"/>
</dbReference>
<evidence type="ECO:0000256" key="6">
    <source>
        <dbReference type="ARBA" id="ARBA00023284"/>
    </source>
</evidence>
<protein>
    <recommendedName>
        <fullName evidence="7">Thiol:disulfide interchange protein</fullName>
    </recommendedName>
</protein>
<keyword evidence="6" id="KW-0676">Redox-active center</keyword>
<reference evidence="11 12" key="1">
    <citation type="journal article" date="2010" name="J. Bacteriol.">
        <title>Genome sequence of the oligotrophic marine Gammaproteobacterium HTCC2143, isolated from the Oregon Coast.</title>
        <authorList>
            <person name="Oh H.M."/>
            <person name="Kang I."/>
            <person name="Ferriera S."/>
            <person name="Giovannoni S.J."/>
            <person name="Cho J.C."/>
        </authorList>
    </citation>
    <scope>NUCLEOTIDE SEQUENCE [LARGE SCALE GENOMIC DNA]</scope>
    <source>
        <strain evidence="11 12">HTCC2143</strain>
    </source>
</reference>
<evidence type="ECO:0000256" key="7">
    <source>
        <dbReference type="PIRNR" id="PIRNR001488"/>
    </source>
</evidence>
<dbReference type="GO" id="GO:0042597">
    <property type="term" value="C:periplasmic space"/>
    <property type="evidence" value="ECO:0007669"/>
    <property type="project" value="UniProtKB-SubCell"/>
</dbReference>
<proteinExistence type="inferred from homology"/>
<keyword evidence="4 7" id="KW-0574">Periplasm</keyword>
<dbReference type="EMBL" id="AAVT01000001">
    <property type="protein sequence ID" value="EAW32713.1"/>
    <property type="molecule type" value="Genomic_DNA"/>
</dbReference>
<evidence type="ECO:0000256" key="4">
    <source>
        <dbReference type="ARBA" id="ARBA00022764"/>
    </source>
</evidence>
<dbReference type="Gene3D" id="3.40.30.10">
    <property type="entry name" value="Glutaredoxin"/>
    <property type="match status" value="1"/>
</dbReference>
<comment type="similarity">
    <text evidence="2">Belongs to the thioredoxin family. DsbA subfamily.</text>
</comment>
<dbReference type="SUPFAM" id="SSF52833">
    <property type="entry name" value="Thioredoxin-like"/>
    <property type="match status" value="1"/>
</dbReference>
<evidence type="ECO:0000256" key="9">
    <source>
        <dbReference type="SAM" id="SignalP"/>
    </source>
</evidence>
<evidence type="ECO:0000256" key="5">
    <source>
        <dbReference type="ARBA" id="ARBA00023157"/>
    </source>
</evidence>
<dbReference type="CDD" id="cd03019">
    <property type="entry name" value="DsbA_DsbA"/>
    <property type="match status" value="1"/>
</dbReference>
<dbReference type="STRING" id="247633.GP2143_15696"/>
<evidence type="ECO:0000313" key="11">
    <source>
        <dbReference type="EMBL" id="EAW32713.1"/>
    </source>
</evidence>
<dbReference type="PIRSF" id="PIRSF001488">
    <property type="entry name" value="Tdi_protein"/>
    <property type="match status" value="1"/>
</dbReference>
<feature type="signal peptide" evidence="9">
    <location>
        <begin position="1"/>
        <end position="26"/>
    </location>
</feature>
<dbReference type="GO" id="GO:0016853">
    <property type="term" value="F:isomerase activity"/>
    <property type="evidence" value="ECO:0007669"/>
    <property type="project" value="UniProtKB-KW"/>
</dbReference>
<feature type="disulfide bond" description="Redox-active" evidence="8">
    <location>
        <begin position="61"/>
        <end position="64"/>
    </location>
</feature>
<comment type="caution">
    <text evidence="11">The sequence shown here is derived from an EMBL/GenBank/DDBJ whole genome shotgun (WGS) entry which is preliminary data.</text>
</comment>
<evidence type="ECO:0000259" key="10">
    <source>
        <dbReference type="PROSITE" id="PS51352"/>
    </source>
</evidence>
<dbReference type="InterPro" id="IPR023205">
    <property type="entry name" value="DsbA/DsbL"/>
</dbReference>
<dbReference type="InterPro" id="IPR050824">
    <property type="entry name" value="Thiol_disulfide_DsbA"/>
</dbReference>
<evidence type="ECO:0000313" key="12">
    <source>
        <dbReference type="Proteomes" id="UP000004931"/>
    </source>
</evidence>
<keyword evidence="11" id="KW-0413">Isomerase</keyword>
<accession>A0Y9A9</accession>
<dbReference type="InterPro" id="IPR013766">
    <property type="entry name" value="Thioredoxin_domain"/>
</dbReference>